<keyword evidence="3" id="KW-1185">Reference proteome</keyword>
<evidence type="ECO:0000313" key="3">
    <source>
        <dbReference type="Proteomes" id="UP001647436"/>
    </source>
</evidence>
<feature type="signal peptide" evidence="1">
    <location>
        <begin position="1"/>
        <end position="22"/>
    </location>
</feature>
<keyword evidence="1" id="KW-0732">Signal</keyword>
<evidence type="ECO:0000256" key="1">
    <source>
        <dbReference type="SAM" id="SignalP"/>
    </source>
</evidence>
<dbReference type="Gene3D" id="2.60.40.1090">
    <property type="entry name" value="Fimbrial-type adhesion domain"/>
    <property type="match status" value="1"/>
</dbReference>
<accession>A0ABS5LX38</accession>
<dbReference type="InterPro" id="IPR008966">
    <property type="entry name" value="Adhesion_dom_sf"/>
</dbReference>
<reference evidence="2 3" key="1">
    <citation type="submission" date="2020-03" db="EMBL/GenBank/DDBJ databases">
        <title>The role of nitrogen metabolism on polyethylene biodegradation.</title>
        <authorList>
            <person name="Peixoto J."/>
            <person name="Vizzotto C.S."/>
            <person name="Ramos A."/>
            <person name="Alves G."/>
            <person name="Steindorff A."/>
            <person name="Kruger R."/>
        </authorList>
    </citation>
    <scope>NUCLEOTIDE SEQUENCE [LARGE SCALE GENOMIC DNA]</scope>
    <source>
        <strain evidence="2 3">PE63</strain>
    </source>
</reference>
<sequence length="191" mass="18858">MKKAILSIAVLSALGFSTVSEAAYSLGPSGTITFNGGLNAVTCSVTDAGATVSGNNLTYNMGTVSTNDIGTEAAPTTVASGGGAASAFTAMNLLLACTNSTSVQLTLTPTTRSGRGIAVTGGAANVQIMLVQGTTALDFSGGSVTLAPRTLSGGFVMEPLKAYYTLQAGKTTSDVTSGAANGSATYVLSYN</sequence>
<gene>
    <name evidence="2" type="ORF">DJFAAGMI_03837</name>
</gene>
<dbReference type="EMBL" id="JAANES010000005">
    <property type="protein sequence ID" value="MBS3021073.1"/>
    <property type="molecule type" value="Genomic_DNA"/>
</dbReference>
<dbReference type="RefSeq" id="WP_211458450.1">
    <property type="nucleotide sequence ID" value="NZ_JAANES010000005.1"/>
</dbReference>
<dbReference type="Proteomes" id="UP001647436">
    <property type="component" value="Unassembled WGS sequence"/>
</dbReference>
<dbReference type="InterPro" id="IPR036937">
    <property type="entry name" value="Adhesion_dom_fimbrial_sf"/>
</dbReference>
<comment type="caution">
    <text evidence="2">The sequence shown here is derived from an EMBL/GenBank/DDBJ whole genome shotgun (WGS) entry which is preliminary data.</text>
</comment>
<protein>
    <recommendedName>
        <fullName evidence="4">Type 1 fimbrial protein</fullName>
    </recommendedName>
</protein>
<dbReference type="SUPFAM" id="SSF49401">
    <property type="entry name" value="Bacterial adhesins"/>
    <property type="match status" value="1"/>
</dbReference>
<proteinExistence type="predicted"/>
<evidence type="ECO:0000313" key="2">
    <source>
        <dbReference type="EMBL" id="MBS3021073.1"/>
    </source>
</evidence>
<feature type="chain" id="PRO_5046544147" description="Type 1 fimbrial protein" evidence="1">
    <location>
        <begin position="23"/>
        <end position="191"/>
    </location>
</feature>
<name>A0ABS5LX38_9BURK</name>
<evidence type="ECO:0008006" key="4">
    <source>
        <dbReference type="Google" id="ProtNLM"/>
    </source>
</evidence>
<organism evidence="2 3">
    <name type="scientific">Comamonas brasiliensis</name>
    <dbReference type="NCBI Taxonomy" id="1812482"/>
    <lineage>
        <taxon>Bacteria</taxon>
        <taxon>Pseudomonadati</taxon>
        <taxon>Pseudomonadota</taxon>
        <taxon>Betaproteobacteria</taxon>
        <taxon>Burkholderiales</taxon>
        <taxon>Comamonadaceae</taxon>
        <taxon>Comamonas</taxon>
    </lineage>
</organism>